<comment type="caution">
    <text evidence="1">The sequence shown here is derived from an EMBL/GenBank/DDBJ whole genome shotgun (WGS) entry which is preliminary data.</text>
</comment>
<evidence type="ECO:0000313" key="2">
    <source>
        <dbReference type="Proteomes" id="UP000526786"/>
    </source>
</evidence>
<dbReference type="Proteomes" id="UP000526786">
    <property type="component" value="Unassembled WGS sequence"/>
</dbReference>
<name>A0AC60W481_9ARCH</name>
<sequence>MSQDKKKILPLDSESDHSLPGRYEESSFAYYDISPEVPKSKSKGIWIMAIAFVIVAGGFFTYYFVNQSEIDSRIIQNSLIVDPERKLALQYDVGEYGSEHAHAAIVIFVNEELLNFGYSKFQLTSKYIHFENQNPYILHKHASGVPLEMLFASIGMKLTPECFVLNYSSDDDSGRFCSGDGKTLSFYVNGKQYNSDLSEYVFEHNDRILVSFGDPKSVPEQIEFLKSLEIFDIPKKIPRYSGDGITI</sequence>
<dbReference type="EMBL" id="JACENC010000204">
    <property type="protein sequence ID" value="MBA4454343.1"/>
    <property type="molecule type" value="Genomic_DNA"/>
</dbReference>
<proteinExistence type="predicted"/>
<gene>
    <name evidence="1" type="ORF">H2B05_05300</name>
</gene>
<protein>
    <submittedName>
        <fullName evidence="1">Uncharacterized protein</fullName>
    </submittedName>
</protein>
<reference evidence="1 2" key="1">
    <citation type="journal article" date="2020" name="Appl. Environ. Microbiol.">
        <title>Genomic Characteristics of a Novel Species of Ammonia-Oxidizing Archaea from the Jiulong River Estuary.</title>
        <authorList>
            <person name="Zou D."/>
            <person name="Wan R."/>
            <person name="Han L."/>
            <person name="Xu M.N."/>
            <person name="Liu Y."/>
            <person name="Liu H."/>
            <person name="Kao S.J."/>
            <person name="Li M."/>
        </authorList>
    </citation>
    <scope>NUCLEOTIDE SEQUENCE [LARGE SCALE GENOMIC DNA]</scope>
    <source>
        <strain evidence="1">W2bin3</strain>
    </source>
</reference>
<organism evidence="1 2">
    <name type="scientific">Candidatus Nitrosomaritimum aestuariumsis</name>
    <dbReference type="NCBI Taxonomy" id="3342354"/>
    <lineage>
        <taxon>Archaea</taxon>
        <taxon>Nitrososphaerota</taxon>
        <taxon>Nitrososphaeria</taxon>
        <taxon>Nitrosopumilales</taxon>
        <taxon>Nitrosopumilaceae</taxon>
        <taxon>Candidatus Nitrosomaritimum</taxon>
    </lineage>
</organism>
<evidence type="ECO:0000313" key="1">
    <source>
        <dbReference type="EMBL" id="MBA4454343.1"/>
    </source>
</evidence>
<accession>A0AC60W481</accession>